<accession>A0A0P1P1H6</accession>
<dbReference type="Proteomes" id="UP000182200">
    <property type="component" value="Unassembled WGS sequence"/>
</dbReference>
<dbReference type="AlphaFoldDB" id="A0A0P1LG82"/>
<evidence type="ECO:0000313" key="2">
    <source>
        <dbReference type="EMBL" id="CUU07021.1"/>
    </source>
</evidence>
<evidence type="ECO:0000313" key="4">
    <source>
        <dbReference type="Proteomes" id="UP000182200"/>
    </source>
</evidence>
<dbReference type="EMBL" id="FAOP01000006">
    <property type="protein sequence ID" value="CUU07021.1"/>
    <property type="molecule type" value="Genomic_DNA"/>
</dbReference>
<accession>A0A0P1LJH9</accession>
<reference evidence="1 4" key="2">
    <citation type="submission" date="2015-11" db="EMBL/GenBank/DDBJ databases">
        <authorList>
            <person name="Varghese N."/>
        </authorList>
    </citation>
    <scope>NUCLEOTIDE SEQUENCE [LARGE SCALE GENOMIC DNA]</scope>
    <source>
        <strain evidence="1 4">JGI-8</strain>
    </source>
</reference>
<accession>A0A0P1MES1</accession>
<dbReference type="Gene3D" id="2.40.160.60">
    <property type="entry name" value="Outer membrane protein transport protein (OMPP1/FadL/TodX)"/>
    <property type="match status" value="1"/>
</dbReference>
<keyword evidence="4" id="KW-1185">Reference proteome</keyword>
<accession>A0A0P1LAU5</accession>
<organism evidence="2 3">
    <name type="scientific">Candidatus Kryptonium thompsonii</name>
    <dbReference type="NCBI Taxonomy" id="1633631"/>
    <lineage>
        <taxon>Bacteria</taxon>
        <taxon>Pseudomonadati</taxon>
        <taxon>Candidatus Kryptoniota</taxon>
        <taxon>Candidatus Kryptonium</taxon>
    </lineage>
</organism>
<dbReference type="Proteomes" id="UP000182011">
    <property type="component" value="Unassembled WGS sequence"/>
</dbReference>
<proteinExistence type="predicted"/>
<dbReference type="NCBIfam" id="NF033709">
    <property type="entry name" value="PorV_fam"/>
    <property type="match status" value="1"/>
</dbReference>
<dbReference type="SUPFAM" id="SSF56935">
    <property type="entry name" value="Porins"/>
    <property type="match status" value="1"/>
</dbReference>
<protein>
    <recommendedName>
        <fullName evidence="5">PorV/PorQ family protein</fullName>
    </recommendedName>
</protein>
<gene>
    <name evidence="2" type="ORF">JGI4_01679</name>
    <name evidence="1" type="ORF">JGI8_00419</name>
</gene>
<dbReference type="STRING" id="1633631.GCA_001442925_01674"/>
<accession>A0A0S4NAR8</accession>
<dbReference type="EMBL" id="CZVI01000003">
    <property type="protein sequence ID" value="CUS80468.1"/>
    <property type="molecule type" value="Genomic_DNA"/>
</dbReference>
<accession>A0A0P1P7H1</accession>
<evidence type="ECO:0000313" key="1">
    <source>
        <dbReference type="EMBL" id="CUS80468.1"/>
    </source>
</evidence>
<dbReference type="NCBIfam" id="NF033711">
    <property type="entry name" value="T9SS_PorQ"/>
    <property type="match status" value="1"/>
</dbReference>
<accession>A0A0P1LGB6</accession>
<reference evidence="2 3" key="1">
    <citation type="submission" date="2015-11" db="EMBL/GenBank/DDBJ databases">
        <authorList>
            <person name="Zhang Y."/>
            <person name="Guo Z."/>
        </authorList>
    </citation>
    <scope>NUCLEOTIDE SEQUENCE [LARGE SCALE GENOMIC DNA]</scope>
    <source>
        <strain evidence="2">JGI-4</strain>
    </source>
</reference>
<dbReference type="RefSeq" id="WP_082349238.1">
    <property type="nucleotide sequence ID" value="NZ_CZVI01000003.1"/>
</dbReference>
<evidence type="ECO:0000313" key="3">
    <source>
        <dbReference type="Proteomes" id="UP000182011"/>
    </source>
</evidence>
<name>A0A0P1LG82_9BACT</name>
<evidence type="ECO:0008006" key="5">
    <source>
        <dbReference type="Google" id="ProtNLM"/>
    </source>
</evidence>
<accession>A0A0P1LG82</accession>
<sequence>MIRYTLILIILNFSLLIAGGNSTYEFLRLDVSPRASALGGNFIAMVDDPTLLFYNPAGLSTLKNSYASVGFFKHLIDINLGYGVYTLNLKNLGNIGIGFIYINYGNFNQTDRYGNQLGSFSAGEIAIIGGFSREYERLKYGISSKLIYSSIAGARSIAVAIDIGGMYVIEEKNLNISLTLNNIGTQLNSYISLKENLPFEVKFAISKKLEHLPLLLNIGLSKINEPTQKIQDKFKNFTIGGEFNISENIDFRFGYNNERRREMKITPALDLTGFSFGIGLKIQNYRFDYSLISLGKIASLHQIGLTIKI</sequence>
<accession>A0A0P1MLI8</accession>